<dbReference type="SUPFAM" id="SSF46767">
    <property type="entry name" value="Methylated DNA-protein cysteine methyltransferase, C-terminal domain"/>
    <property type="match status" value="1"/>
</dbReference>
<dbReference type="GO" id="GO:0032259">
    <property type="term" value="P:methylation"/>
    <property type="evidence" value="ECO:0007669"/>
    <property type="project" value="UniProtKB-KW"/>
</dbReference>
<keyword evidence="5 11" id="KW-0808">Transferase</keyword>
<evidence type="ECO:0000256" key="8">
    <source>
        <dbReference type="ARBA" id="ARBA00049348"/>
    </source>
</evidence>
<feature type="compositionally biased region" description="Basic and acidic residues" evidence="9">
    <location>
        <begin position="55"/>
        <end position="71"/>
    </location>
</feature>
<comment type="similarity">
    <text evidence="2">Belongs to the MGMT family.</text>
</comment>
<feature type="region of interest" description="Disordered" evidence="9">
    <location>
        <begin position="42"/>
        <end position="71"/>
    </location>
</feature>
<dbReference type="SUPFAM" id="SSF53155">
    <property type="entry name" value="Methylated DNA-protein cysteine methyltransferase domain"/>
    <property type="match status" value="1"/>
</dbReference>
<dbReference type="PANTHER" id="PTHR10815">
    <property type="entry name" value="METHYLATED-DNA--PROTEIN-CYSTEINE METHYLTRANSFERASE"/>
    <property type="match status" value="1"/>
</dbReference>
<dbReference type="EC" id="2.1.1.63" evidence="3"/>
<reference evidence="11 12" key="1">
    <citation type="submission" date="2017-10" db="EMBL/GenBank/DDBJ databases">
        <title>Draft genome sequences of strains TRE 1, TRE 9, TRE H and TRI 7, isolated from tamarins, belonging to four potential novel Bifidobacterium species.</title>
        <authorList>
            <person name="Mattarelli P."/>
            <person name="Modesto M."/>
            <person name="Puglisi E."/>
            <person name="Morelli L."/>
            <person name="Spezio C."/>
            <person name="Bonetti A."/>
            <person name="Sandri C."/>
        </authorList>
    </citation>
    <scope>NUCLEOTIDE SEQUENCE [LARGE SCALE GENOMIC DNA]</scope>
    <source>
        <strain evidence="12">TRI7</strain>
    </source>
</reference>
<gene>
    <name evidence="11" type="ORF">CSQ87_02440</name>
</gene>
<dbReference type="InterPro" id="IPR036631">
    <property type="entry name" value="MGMT_N_sf"/>
</dbReference>
<proteinExistence type="inferred from homology"/>
<dbReference type="InterPro" id="IPR014048">
    <property type="entry name" value="MethylDNA_cys_MeTrfase_DNA-bd"/>
</dbReference>
<evidence type="ECO:0000256" key="9">
    <source>
        <dbReference type="SAM" id="MobiDB-lite"/>
    </source>
</evidence>
<dbReference type="InterPro" id="IPR036388">
    <property type="entry name" value="WH-like_DNA-bd_sf"/>
</dbReference>
<evidence type="ECO:0000259" key="10">
    <source>
        <dbReference type="Pfam" id="PF01035"/>
    </source>
</evidence>
<evidence type="ECO:0000256" key="5">
    <source>
        <dbReference type="ARBA" id="ARBA00022679"/>
    </source>
</evidence>
<evidence type="ECO:0000256" key="2">
    <source>
        <dbReference type="ARBA" id="ARBA00008711"/>
    </source>
</evidence>
<dbReference type="GO" id="GO:0003908">
    <property type="term" value="F:methylated-DNA-[protein]-cysteine S-methyltransferase activity"/>
    <property type="evidence" value="ECO:0007669"/>
    <property type="project" value="UniProtKB-EC"/>
</dbReference>
<keyword evidence="12" id="KW-1185">Reference proteome</keyword>
<dbReference type="AlphaFoldDB" id="A0A2M9HGI5"/>
<dbReference type="Gene3D" id="3.30.160.70">
    <property type="entry name" value="Methylated DNA-protein cysteine methyltransferase domain"/>
    <property type="match status" value="1"/>
</dbReference>
<evidence type="ECO:0000313" key="11">
    <source>
        <dbReference type="EMBL" id="PJM75938.1"/>
    </source>
</evidence>
<dbReference type="RefSeq" id="WP_243388818.1">
    <property type="nucleotide sequence ID" value="NZ_PEBK01000002.1"/>
</dbReference>
<dbReference type="InterPro" id="IPR001497">
    <property type="entry name" value="MethylDNA_cys_MeTrfase_AS"/>
</dbReference>
<evidence type="ECO:0000256" key="7">
    <source>
        <dbReference type="ARBA" id="ARBA00023204"/>
    </source>
</evidence>
<evidence type="ECO:0000313" key="12">
    <source>
        <dbReference type="Proteomes" id="UP000231451"/>
    </source>
</evidence>
<comment type="catalytic activity">
    <reaction evidence="1">
        <text>a 4-O-methyl-thymidine in DNA + L-cysteinyl-[protein] = a thymidine in DNA + S-methyl-L-cysteinyl-[protein]</text>
        <dbReference type="Rhea" id="RHEA:53428"/>
        <dbReference type="Rhea" id="RHEA-COMP:10131"/>
        <dbReference type="Rhea" id="RHEA-COMP:10132"/>
        <dbReference type="Rhea" id="RHEA-COMP:13555"/>
        <dbReference type="Rhea" id="RHEA-COMP:13556"/>
        <dbReference type="ChEBI" id="CHEBI:29950"/>
        <dbReference type="ChEBI" id="CHEBI:82612"/>
        <dbReference type="ChEBI" id="CHEBI:137386"/>
        <dbReference type="ChEBI" id="CHEBI:137387"/>
        <dbReference type="EC" id="2.1.1.63"/>
    </reaction>
</comment>
<dbReference type="Pfam" id="PF01035">
    <property type="entry name" value="DNA_binding_1"/>
    <property type="match status" value="1"/>
</dbReference>
<keyword evidence="4 11" id="KW-0489">Methyltransferase</keyword>
<dbReference type="FunFam" id="1.10.10.10:FF:000214">
    <property type="entry name" value="Methylated-DNA--protein-cysteine methyltransferase"/>
    <property type="match status" value="1"/>
</dbReference>
<dbReference type="PROSITE" id="PS00374">
    <property type="entry name" value="MGMT"/>
    <property type="match status" value="1"/>
</dbReference>
<comment type="caution">
    <text evidence="11">The sequence shown here is derived from an EMBL/GenBank/DDBJ whole genome shotgun (WGS) entry which is preliminary data.</text>
</comment>
<evidence type="ECO:0000256" key="3">
    <source>
        <dbReference type="ARBA" id="ARBA00011918"/>
    </source>
</evidence>
<accession>A0A2M9HGI5</accession>
<dbReference type="InterPro" id="IPR036217">
    <property type="entry name" value="MethylDNA_cys_MeTrfase_DNAb"/>
</dbReference>
<dbReference type="Gene3D" id="1.10.10.10">
    <property type="entry name" value="Winged helix-like DNA-binding domain superfamily/Winged helix DNA-binding domain"/>
    <property type="match status" value="1"/>
</dbReference>
<evidence type="ECO:0000256" key="4">
    <source>
        <dbReference type="ARBA" id="ARBA00022603"/>
    </source>
</evidence>
<dbReference type="NCBIfam" id="TIGR00589">
    <property type="entry name" value="ogt"/>
    <property type="match status" value="1"/>
</dbReference>
<comment type="catalytic activity">
    <reaction evidence="8">
        <text>a 6-O-methyl-2'-deoxyguanosine in DNA + L-cysteinyl-[protein] = S-methyl-L-cysteinyl-[protein] + a 2'-deoxyguanosine in DNA</text>
        <dbReference type="Rhea" id="RHEA:24000"/>
        <dbReference type="Rhea" id="RHEA-COMP:10131"/>
        <dbReference type="Rhea" id="RHEA-COMP:10132"/>
        <dbReference type="Rhea" id="RHEA-COMP:11367"/>
        <dbReference type="Rhea" id="RHEA-COMP:11368"/>
        <dbReference type="ChEBI" id="CHEBI:29950"/>
        <dbReference type="ChEBI" id="CHEBI:82612"/>
        <dbReference type="ChEBI" id="CHEBI:85445"/>
        <dbReference type="ChEBI" id="CHEBI:85448"/>
        <dbReference type="EC" id="2.1.1.63"/>
    </reaction>
</comment>
<feature type="domain" description="Methylated-DNA-[protein]-cysteine S-methyltransferase DNA binding" evidence="10">
    <location>
        <begin position="111"/>
        <end position="196"/>
    </location>
</feature>
<dbReference type="GO" id="GO:0006281">
    <property type="term" value="P:DNA repair"/>
    <property type="evidence" value="ECO:0007669"/>
    <property type="project" value="UniProtKB-KW"/>
</dbReference>
<name>A0A2M9HGI5_9BIFI</name>
<dbReference type="EMBL" id="PEBK01000002">
    <property type="protein sequence ID" value="PJM75938.1"/>
    <property type="molecule type" value="Genomic_DNA"/>
</dbReference>
<organism evidence="11 12">
    <name type="scientific">Bifidobacterium simiarum</name>
    <dbReference type="NCBI Taxonomy" id="2045441"/>
    <lineage>
        <taxon>Bacteria</taxon>
        <taxon>Bacillati</taxon>
        <taxon>Actinomycetota</taxon>
        <taxon>Actinomycetes</taxon>
        <taxon>Bifidobacteriales</taxon>
        <taxon>Bifidobacteriaceae</taxon>
        <taxon>Bifidobacterium</taxon>
    </lineage>
</organism>
<protein>
    <recommendedName>
        <fullName evidence="3">methylated-DNA--[protein]-cysteine S-methyltransferase</fullName>
        <ecNumber evidence="3">2.1.1.63</ecNumber>
    </recommendedName>
</protein>
<dbReference type="PANTHER" id="PTHR10815:SF5">
    <property type="entry name" value="METHYLATED-DNA--PROTEIN-CYSTEINE METHYLTRANSFERASE"/>
    <property type="match status" value="1"/>
</dbReference>
<keyword evidence="7" id="KW-0234">DNA repair</keyword>
<evidence type="ECO:0000256" key="1">
    <source>
        <dbReference type="ARBA" id="ARBA00001286"/>
    </source>
</evidence>
<keyword evidence="6" id="KW-0227">DNA damage</keyword>
<dbReference type="Proteomes" id="UP000231451">
    <property type="component" value="Unassembled WGS sequence"/>
</dbReference>
<sequence>MRESVETPIGRMVMTSDGEALTGLCLEHWWWDAGVPAAAGPIGPRSGAGEEIGAGDERFGDDHARDDHAGDDRAGVDRAVEVFRLTRRWLDDYFAGRDPGFLPPMNPAGSAFRREVWEVVAEIPYGRTMSYGQIAAELSERRGGRRMAAQAVGGAVKHNPITIIVPCHRVVGAGRSFGGYGGRLDIKAALLDHEGVDLGRFDLPQSACPPTGAIR</sequence>
<evidence type="ECO:0000256" key="6">
    <source>
        <dbReference type="ARBA" id="ARBA00022763"/>
    </source>
</evidence>
<dbReference type="CDD" id="cd06445">
    <property type="entry name" value="ATase"/>
    <property type="match status" value="1"/>
</dbReference>